<sequence length="373" mass="42315">MRAQVKILEFICPTGFYGAERWILALMNNLDANKASVELVTTAEKENQDQELLNKVQQMGLPATAIKMKHRFDLSVIPKLCKLIQQRNIDIIHSHGYKSDIISLIAAKKCGIKCISTPHGFENTSDFKLRFYIWLGNLVMRYFDRVVPLSPQLLQDCHALMTDKNKLVYIQNGVDFSEADVVKNEMTQGDKSSEKVIGFIGQLISRKNLTDTISAFAILLSRQKNLKLIIIGEGEEQQTLQSFAKQLGCEDKIEFLGYRDDRLKLLSNFDLFMLSSTLEGIPRCLMEAAYLQVPIVAYDIPGVDKIITHNQSGFLAPVGDSEMMAKYAETLLYNDKVKDKIILAAEKNVIENYSAKRMANEYCQLFLDLTKHQ</sequence>
<dbReference type="GO" id="GO:0016757">
    <property type="term" value="F:glycosyltransferase activity"/>
    <property type="evidence" value="ECO:0007669"/>
    <property type="project" value="UniProtKB-KW"/>
</dbReference>
<gene>
    <name evidence="3" type="ORF">RGQ13_00815</name>
</gene>
<feature type="domain" description="Glycosyltransferase subfamily 4-like N-terminal" evidence="2">
    <location>
        <begin position="18"/>
        <end position="177"/>
    </location>
</feature>
<dbReference type="InterPro" id="IPR028098">
    <property type="entry name" value="Glyco_trans_4-like_N"/>
</dbReference>
<accession>A0ABY9TUM4</accession>
<organism evidence="3 4">
    <name type="scientific">Thalassotalea psychrophila</name>
    <dbReference type="NCBI Taxonomy" id="3065647"/>
    <lineage>
        <taxon>Bacteria</taxon>
        <taxon>Pseudomonadati</taxon>
        <taxon>Pseudomonadota</taxon>
        <taxon>Gammaproteobacteria</taxon>
        <taxon>Alteromonadales</taxon>
        <taxon>Colwelliaceae</taxon>
        <taxon>Thalassotalea</taxon>
    </lineage>
</organism>
<keyword evidence="4" id="KW-1185">Reference proteome</keyword>
<dbReference type="PANTHER" id="PTHR12526">
    <property type="entry name" value="GLYCOSYLTRANSFERASE"/>
    <property type="match status" value="1"/>
</dbReference>
<dbReference type="RefSeq" id="WP_348391664.1">
    <property type="nucleotide sequence ID" value="NZ_CP134145.1"/>
</dbReference>
<dbReference type="SUPFAM" id="SSF53756">
    <property type="entry name" value="UDP-Glycosyltransferase/glycogen phosphorylase"/>
    <property type="match status" value="1"/>
</dbReference>
<dbReference type="EMBL" id="CP134145">
    <property type="protein sequence ID" value="WNC72547.1"/>
    <property type="molecule type" value="Genomic_DNA"/>
</dbReference>
<keyword evidence="3" id="KW-0328">Glycosyltransferase</keyword>
<dbReference type="InterPro" id="IPR001296">
    <property type="entry name" value="Glyco_trans_1"/>
</dbReference>
<dbReference type="Pfam" id="PF00534">
    <property type="entry name" value="Glycos_transf_1"/>
    <property type="match status" value="1"/>
</dbReference>
<dbReference type="PANTHER" id="PTHR12526:SF630">
    <property type="entry name" value="GLYCOSYLTRANSFERASE"/>
    <property type="match status" value="1"/>
</dbReference>
<protein>
    <submittedName>
        <fullName evidence="3">Glycosyltransferase</fullName>
        <ecNumber evidence="3">2.4.-.-</ecNumber>
    </submittedName>
</protein>
<evidence type="ECO:0000259" key="1">
    <source>
        <dbReference type="Pfam" id="PF00534"/>
    </source>
</evidence>
<evidence type="ECO:0000259" key="2">
    <source>
        <dbReference type="Pfam" id="PF13439"/>
    </source>
</evidence>
<evidence type="ECO:0000313" key="3">
    <source>
        <dbReference type="EMBL" id="WNC72547.1"/>
    </source>
</evidence>
<dbReference type="Pfam" id="PF13439">
    <property type="entry name" value="Glyco_transf_4"/>
    <property type="match status" value="1"/>
</dbReference>
<dbReference type="Proteomes" id="UP001258994">
    <property type="component" value="Chromosome"/>
</dbReference>
<reference evidence="4" key="1">
    <citation type="submission" date="2023-09" db="EMBL/GenBank/DDBJ databases">
        <authorList>
            <person name="Li S."/>
            <person name="Li X."/>
            <person name="Zhang C."/>
            <person name="Zhao Z."/>
        </authorList>
    </citation>
    <scope>NUCLEOTIDE SEQUENCE [LARGE SCALE GENOMIC DNA]</scope>
    <source>
        <strain evidence="4">SQ149</strain>
    </source>
</reference>
<dbReference type="Gene3D" id="3.40.50.2000">
    <property type="entry name" value="Glycogen Phosphorylase B"/>
    <property type="match status" value="2"/>
</dbReference>
<proteinExistence type="predicted"/>
<name>A0ABY9TUM4_9GAMM</name>
<evidence type="ECO:0000313" key="4">
    <source>
        <dbReference type="Proteomes" id="UP001258994"/>
    </source>
</evidence>
<keyword evidence="3" id="KW-0808">Transferase</keyword>
<feature type="domain" description="Glycosyl transferase family 1" evidence="1">
    <location>
        <begin position="191"/>
        <end position="347"/>
    </location>
</feature>
<dbReference type="EC" id="2.4.-.-" evidence="3"/>